<protein>
    <submittedName>
        <fullName evidence="1">Formate dehydrogenase, alpha subunit</fullName>
        <ecNumber evidence="1">1.17.1.9</ecNumber>
    </submittedName>
</protein>
<dbReference type="AlphaFoldDB" id="A0A380ELE5"/>
<organism evidence="1 2">
    <name type="scientific">Staphylococcus aureus</name>
    <dbReference type="NCBI Taxonomy" id="1280"/>
    <lineage>
        <taxon>Bacteria</taxon>
        <taxon>Bacillati</taxon>
        <taxon>Bacillota</taxon>
        <taxon>Bacilli</taxon>
        <taxon>Bacillales</taxon>
        <taxon>Staphylococcaceae</taxon>
        <taxon>Staphylococcus</taxon>
    </lineage>
</organism>
<dbReference type="EMBL" id="UHBY01000003">
    <property type="protein sequence ID" value="SUL37610.1"/>
    <property type="molecule type" value="Genomic_DNA"/>
</dbReference>
<dbReference type="InterPro" id="IPR009010">
    <property type="entry name" value="Asp_de-COase-like_dom_sf"/>
</dbReference>
<sequence>MTDRVKGKEIYIPLNNDAMENGDLGAINLLTNSDVDQYTDTPSYKRTSCRLEVITKRGKSPLNPNNFRVNKKRQPQYSVQVQKKWERSDYVFPGNQVDK</sequence>
<name>A0A380ELE5_STAAU</name>
<dbReference type="Proteomes" id="UP000254116">
    <property type="component" value="Unassembled WGS sequence"/>
</dbReference>
<gene>
    <name evidence="1" type="ORF">NCTC10702_03623</name>
</gene>
<dbReference type="GO" id="GO:0008863">
    <property type="term" value="F:formate dehydrogenase (NAD+) activity"/>
    <property type="evidence" value="ECO:0007669"/>
    <property type="project" value="UniProtKB-EC"/>
</dbReference>
<dbReference type="SUPFAM" id="SSF50692">
    <property type="entry name" value="ADC-like"/>
    <property type="match status" value="1"/>
</dbReference>
<evidence type="ECO:0000313" key="2">
    <source>
        <dbReference type="Proteomes" id="UP000254116"/>
    </source>
</evidence>
<proteinExistence type="predicted"/>
<accession>A0A380ELE5</accession>
<dbReference type="EC" id="1.17.1.9" evidence="1"/>
<evidence type="ECO:0000313" key="1">
    <source>
        <dbReference type="EMBL" id="SUL37610.1"/>
    </source>
</evidence>
<keyword evidence="1" id="KW-0560">Oxidoreductase</keyword>
<reference evidence="1 2" key="1">
    <citation type="submission" date="2018-06" db="EMBL/GenBank/DDBJ databases">
        <authorList>
            <consortium name="Pathogen Informatics"/>
            <person name="Doyle S."/>
        </authorList>
    </citation>
    <scope>NUCLEOTIDE SEQUENCE [LARGE SCALE GENOMIC DNA]</scope>
    <source>
        <strain evidence="1 2">NCTC10702</strain>
    </source>
</reference>